<proteinExistence type="predicted"/>
<name>A0A0C2WYI2_AMAMK</name>
<evidence type="ECO:0000313" key="1">
    <source>
        <dbReference type="EMBL" id="KIL61906.1"/>
    </source>
</evidence>
<reference evidence="1 2" key="1">
    <citation type="submission" date="2014-04" db="EMBL/GenBank/DDBJ databases">
        <title>Evolutionary Origins and Diversification of the Mycorrhizal Mutualists.</title>
        <authorList>
            <consortium name="DOE Joint Genome Institute"/>
            <consortium name="Mycorrhizal Genomics Consortium"/>
            <person name="Kohler A."/>
            <person name="Kuo A."/>
            <person name="Nagy L.G."/>
            <person name="Floudas D."/>
            <person name="Copeland A."/>
            <person name="Barry K.W."/>
            <person name="Cichocki N."/>
            <person name="Veneault-Fourrey C."/>
            <person name="LaButti K."/>
            <person name="Lindquist E.A."/>
            <person name="Lipzen A."/>
            <person name="Lundell T."/>
            <person name="Morin E."/>
            <person name="Murat C."/>
            <person name="Riley R."/>
            <person name="Ohm R."/>
            <person name="Sun H."/>
            <person name="Tunlid A."/>
            <person name="Henrissat B."/>
            <person name="Grigoriev I.V."/>
            <person name="Hibbett D.S."/>
            <person name="Martin F."/>
        </authorList>
    </citation>
    <scope>NUCLEOTIDE SEQUENCE [LARGE SCALE GENOMIC DNA]</scope>
    <source>
        <strain evidence="1 2">Koide BX008</strain>
    </source>
</reference>
<dbReference type="EMBL" id="KN818278">
    <property type="protein sequence ID" value="KIL61906.1"/>
    <property type="molecule type" value="Genomic_DNA"/>
</dbReference>
<dbReference type="HOGENOM" id="CLU_3086755_0_0_1"/>
<protein>
    <submittedName>
        <fullName evidence="1">Uncharacterized protein</fullName>
    </submittedName>
</protein>
<dbReference type="Proteomes" id="UP000054549">
    <property type="component" value="Unassembled WGS sequence"/>
</dbReference>
<sequence length="52" mass="5462">MSTDQCRVTSANRHSCVAIQSQAIPSAPSVNQVAAASIVQHSLSSMWSVECS</sequence>
<accession>A0A0C2WYI2</accession>
<dbReference type="InParanoid" id="A0A0C2WYI2"/>
<organism evidence="1 2">
    <name type="scientific">Amanita muscaria (strain Koide BX008)</name>
    <dbReference type="NCBI Taxonomy" id="946122"/>
    <lineage>
        <taxon>Eukaryota</taxon>
        <taxon>Fungi</taxon>
        <taxon>Dikarya</taxon>
        <taxon>Basidiomycota</taxon>
        <taxon>Agaricomycotina</taxon>
        <taxon>Agaricomycetes</taxon>
        <taxon>Agaricomycetidae</taxon>
        <taxon>Agaricales</taxon>
        <taxon>Pluteineae</taxon>
        <taxon>Amanitaceae</taxon>
        <taxon>Amanita</taxon>
    </lineage>
</organism>
<gene>
    <name evidence="1" type="ORF">M378DRAFT_166381</name>
</gene>
<evidence type="ECO:0000313" key="2">
    <source>
        <dbReference type="Proteomes" id="UP000054549"/>
    </source>
</evidence>
<keyword evidence="2" id="KW-1185">Reference proteome</keyword>
<dbReference type="AlphaFoldDB" id="A0A0C2WYI2"/>